<dbReference type="Proteomes" id="UP000198406">
    <property type="component" value="Unassembled WGS sequence"/>
</dbReference>
<feature type="region of interest" description="Disordered" evidence="1">
    <location>
        <begin position="11"/>
        <end position="50"/>
    </location>
</feature>
<feature type="compositionally biased region" description="Basic and acidic residues" evidence="1">
    <location>
        <begin position="22"/>
        <end position="38"/>
    </location>
</feature>
<feature type="compositionally biased region" description="Polar residues" evidence="1">
    <location>
        <begin position="508"/>
        <end position="518"/>
    </location>
</feature>
<evidence type="ECO:0000313" key="2">
    <source>
        <dbReference type="EMBL" id="GAX10446.1"/>
    </source>
</evidence>
<feature type="compositionally biased region" description="Basic and acidic residues" evidence="1">
    <location>
        <begin position="256"/>
        <end position="265"/>
    </location>
</feature>
<name>A0A1Z5J915_FISSO</name>
<dbReference type="EMBL" id="BDSP01000017">
    <property type="protein sequence ID" value="GAX10446.1"/>
    <property type="molecule type" value="Genomic_DNA"/>
</dbReference>
<sequence>MCSMDLNNAIKLNRSISDDDEDQKKLESDFISESRKTSDSLLPSLSSPLDSKQLKGVDDKQFLWKASSDFKEKHTNTIAELPEENHDQNHAKGETSPVRAPQRILSRNNLLIRKLSPGHGRVKDSIARHHFHISNFLAASPGHDVSLSALNRTNEQSLDLTELFQPDDLQSTLQSSPSSTAAYIQHNTIVHNATTSVVEVAQPPEDGGNVNDNPESGNEKDLTFDKIRVRTHDVTDVEQNLDWEHRSNSESFASDDYEKRSFEKKKAQRKVSKQMVASIPDAASDNRPDDSAAEDSSLQTQRKHRAGSLAVLQPCNEASEEDFSSHVSGRSDRSTSSRVSFGDVRVRRHKITLGDHPCVSQGPPVALDWSYMSSQHFDLEDYELITGDRQKAQKISREEREELLRTKGVSDDSLSRIEFEVQEIKASRKAVKEDKKKEDDLLMYKLLSSTSLREARLTTRQIAAEAELASGKQQSQRNPTHLSDFQPTVAKDDVKQAARENEDEVLSSDGSRASTTTPVSRRWWISIQNLCCNKKLRRSSATRATPEAS</sequence>
<dbReference type="OrthoDB" id="48837at2759"/>
<evidence type="ECO:0000256" key="1">
    <source>
        <dbReference type="SAM" id="MobiDB-lite"/>
    </source>
</evidence>
<feature type="compositionally biased region" description="Low complexity" evidence="1">
    <location>
        <begin position="39"/>
        <end position="50"/>
    </location>
</feature>
<reference evidence="2 3" key="1">
    <citation type="journal article" date="2015" name="Plant Cell">
        <title>Oil accumulation by the oleaginous diatom Fistulifera solaris as revealed by the genome and transcriptome.</title>
        <authorList>
            <person name="Tanaka T."/>
            <person name="Maeda Y."/>
            <person name="Veluchamy A."/>
            <person name="Tanaka M."/>
            <person name="Abida H."/>
            <person name="Marechal E."/>
            <person name="Bowler C."/>
            <person name="Muto M."/>
            <person name="Sunaga Y."/>
            <person name="Tanaka M."/>
            <person name="Yoshino T."/>
            <person name="Taniguchi T."/>
            <person name="Fukuda Y."/>
            <person name="Nemoto M."/>
            <person name="Matsumoto M."/>
            <person name="Wong P.S."/>
            <person name="Aburatani S."/>
            <person name="Fujibuchi W."/>
        </authorList>
    </citation>
    <scope>NUCLEOTIDE SEQUENCE [LARGE SCALE GENOMIC DNA]</scope>
    <source>
        <strain evidence="2 3">JPCC DA0580</strain>
    </source>
</reference>
<feature type="region of interest" description="Disordered" evidence="1">
    <location>
        <begin position="468"/>
        <end position="518"/>
    </location>
</feature>
<feature type="region of interest" description="Disordered" evidence="1">
    <location>
        <begin position="252"/>
        <end position="340"/>
    </location>
</feature>
<gene>
    <name evidence="2" type="ORF">FisN_21Lh144</name>
</gene>
<comment type="caution">
    <text evidence="2">The sequence shown here is derived from an EMBL/GenBank/DDBJ whole genome shotgun (WGS) entry which is preliminary data.</text>
</comment>
<accession>A0A1Z5J915</accession>
<feature type="region of interest" description="Disordered" evidence="1">
    <location>
        <begin position="79"/>
        <end position="100"/>
    </location>
</feature>
<proteinExistence type="predicted"/>
<feature type="region of interest" description="Disordered" evidence="1">
    <location>
        <begin position="201"/>
        <end position="222"/>
    </location>
</feature>
<dbReference type="InParanoid" id="A0A1Z5J915"/>
<feature type="compositionally biased region" description="Basic and acidic residues" evidence="1">
    <location>
        <begin position="83"/>
        <end position="93"/>
    </location>
</feature>
<organism evidence="2 3">
    <name type="scientific">Fistulifera solaris</name>
    <name type="common">Oleaginous diatom</name>
    <dbReference type="NCBI Taxonomy" id="1519565"/>
    <lineage>
        <taxon>Eukaryota</taxon>
        <taxon>Sar</taxon>
        <taxon>Stramenopiles</taxon>
        <taxon>Ochrophyta</taxon>
        <taxon>Bacillariophyta</taxon>
        <taxon>Bacillariophyceae</taxon>
        <taxon>Bacillariophycidae</taxon>
        <taxon>Naviculales</taxon>
        <taxon>Naviculaceae</taxon>
        <taxon>Fistulifera</taxon>
    </lineage>
</organism>
<dbReference type="AlphaFoldDB" id="A0A1Z5J915"/>
<feature type="compositionally biased region" description="Polar residues" evidence="1">
    <location>
        <begin position="471"/>
        <end position="486"/>
    </location>
</feature>
<keyword evidence="3" id="KW-1185">Reference proteome</keyword>
<protein>
    <submittedName>
        <fullName evidence="2">Uncharacterized protein</fullName>
    </submittedName>
</protein>
<evidence type="ECO:0000313" key="3">
    <source>
        <dbReference type="Proteomes" id="UP000198406"/>
    </source>
</evidence>
<feature type="compositionally biased region" description="Basic and acidic residues" evidence="1">
    <location>
        <begin position="490"/>
        <end position="500"/>
    </location>
</feature>